<dbReference type="PROSITE" id="PS51192">
    <property type="entry name" value="HELICASE_ATP_BIND_1"/>
    <property type="match status" value="1"/>
</dbReference>
<accession>A0ABW5Q0L0</accession>
<evidence type="ECO:0000259" key="5">
    <source>
        <dbReference type="PROSITE" id="PS51194"/>
    </source>
</evidence>
<dbReference type="PANTHER" id="PTHR30580">
    <property type="entry name" value="PRIMOSOMAL PROTEIN N"/>
    <property type="match status" value="1"/>
</dbReference>
<gene>
    <name evidence="6" type="ORF">ACFSUN_10335</name>
</gene>
<evidence type="ECO:0000259" key="4">
    <source>
        <dbReference type="PROSITE" id="PS51192"/>
    </source>
</evidence>
<evidence type="ECO:0000256" key="3">
    <source>
        <dbReference type="ARBA" id="ARBA00023125"/>
    </source>
</evidence>
<name>A0ABW5Q0L0_9BACI</name>
<organism evidence="6 7">
    <name type="scientific">Oceanobacillus kapialis</name>
    <dbReference type="NCBI Taxonomy" id="481353"/>
    <lineage>
        <taxon>Bacteria</taxon>
        <taxon>Bacillati</taxon>
        <taxon>Bacillota</taxon>
        <taxon>Bacilli</taxon>
        <taxon>Bacillales</taxon>
        <taxon>Bacillaceae</taxon>
        <taxon>Oceanobacillus</taxon>
    </lineage>
</organism>
<dbReference type="Proteomes" id="UP001597451">
    <property type="component" value="Unassembled WGS sequence"/>
</dbReference>
<evidence type="ECO:0000256" key="1">
    <source>
        <dbReference type="ARBA" id="ARBA00022741"/>
    </source>
</evidence>
<sequence>MIQNKQDHENLARNFAGKLLLRQEIPLSEPHFSQAISQNLFRPTPPFSKKAFNLQCNRCGNNAKHLLAEYPCSVCGTSHLYCRKCITMGRVSACNKLYEWTGPAPNWEHYVAPCSWEGTLTEGQQQAADRIATAVKNREREFLTWAVCGAGKTEMLFPAITAALQQGKRVCLATPRADVVRELKPRIQKAFEKVPVQALYGGSQDKEGSSQLLLATTHQLLRFKQAFDVMIIDEIDAFPFHADPSLSYAAQRAIHPGSTLIYLTATPRKQHIRQMRNKRLPHIFVPKRFHGHPLPVPTLKQVSHLKRHLRNKQLPPAFYKWLQARKQPKRQILVFVPTIALAEQFLTPVVNLLLDQHLITSTQQASAVHAADADREEKVQFFRDQSLFLLLTTTILERGVTFPSVDVVILDAGHSVFDQAAIVQIAGRAGRSPDDPEGEVVLFHDGKTNAMVEAVDSIKQMNKRGGFV</sequence>
<dbReference type="InterPro" id="IPR014001">
    <property type="entry name" value="Helicase_ATP-bd"/>
</dbReference>
<keyword evidence="2" id="KW-0067">ATP-binding</keyword>
<feature type="domain" description="Helicase ATP-binding" evidence="4">
    <location>
        <begin position="133"/>
        <end position="285"/>
    </location>
</feature>
<evidence type="ECO:0000313" key="7">
    <source>
        <dbReference type="Proteomes" id="UP001597451"/>
    </source>
</evidence>
<dbReference type="PANTHER" id="PTHR30580:SF1">
    <property type="entry name" value="COMF OPERON PROTEIN 1"/>
    <property type="match status" value="1"/>
</dbReference>
<dbReference type="Pfam" id="PF00271">
    <property type="entry name" value="Helicase_C"/>
    <property type="match status" value="1"/>
</dbReference>
<comment type="caution">
    <text evidence="6">The sequence shown here is derived from an EMBL/GenBank/DDBJ whole genome shotgun (WGS) entry which is preliminary data.</text>
</comment>
<dbReference type="Pfam" id="PF04851">
    <property type="entry name" value="ResIII"/>
    <property type="match status" value="1"/>
</dbReference>
<evidence type="ECO:0000313" key="6">
    <source>
        <dbReference type="EMBL" id="MFD2629174.1"/>
    </source>
</evidence>
<dbReference type="Gene3D" id="3.40.50.300">
    <property type="entry name" value="P-loop containing nucleotide triphosphate hydrolases"/>
    <property type="match status" value="2"/>
</dbReference>
<keyword evidence="6" id="KW-0378">Hydrolase</keyword>
<dbReference type="SMART" id="SM00487">
    <property type="entry name" value="DEXDc"/>
    <property type="match status" value="1"/>
</dbReference>
<evidence type="ECO:0000256" key="2">
    <source>
        <dbReference type="ARBA" id="ARBA00022840"/>
    </source>
</evidence>
<keyword evidence="7" id="KW-1185">Reference proteome</keyword>
<keyword evidence="6" id="KW-0347">Helicase</keyword>
<dbReference type="SMART" id="SM00490">
    <property type="entry name" value="HELICc"/>
    <property type="match status" value="1"/>
</dbReference>
<protein>
    <submittedName>
        <fullName evidence="6">DEAD/DEAH box helicase</fullName>
    </submittedName>
</protein>
<reference evidence="7" key="1">
    <citation type="journal article" date="2019" name="Int. J. Syst. Evol. Microbiol.">
        <title>The Global Catalogue of Microorganisms (GCM) 10K type strain sequencing project: providing services to taxonomists for standard genome sequencing and annotation.</title>
        <authorList>
            <consortium name="The Broad Institute Genomics Platform"/>
            <consortium name="The Broad Institute Genome Sequencing Center for Infectious Disease"/>
            <person name="Wu L."/>
            <person name="Ma J."/>
        </authorList>
    </citation>
    <scope>NUCLEOTIDE SEQUENCE [LARGE SCALE GENOMIC DNA]</scope>
    <source>
        <strain evidence="7">TISTR 1858</strain>
    </source>
</reference>
<dbReference type="GO" id="GO:0004386">
    <property type="term" value="F:helicase activity"/>
    <property type="evidence" value="ECO:0007669"/>
    <property type="project" value="UniProtKB-KW"/>
</dbReference>
<dbReference type="RefSeq" id="WP_379561939.1">
    <property type="nucleotide sequence ID" value="NZ_JBHUMX010000035.1"/>
</dbReference>
<dbReference type="SUPFAM" id="SSF52540">
    <property type="entry name" value="P-loop containing nucleoside triphosphate hydrolases"/>
    <property type="match status" value="1"/>
</dbReference>
<feature type="domain" description="Helicase C-terminal" evidence="5">
    <location>
        <begin position="313"/>
        <end position="468"/>
    </location>
</feature>
<keyword evidence="3" id="KW-0238">DNA-binding</keyword>
<dbReference type="EMBL" id="JBHUMX010000035">
    <property type="protein sequence ID" value="MFD2629174.1"/>
    <property type="molecule type" value="Genomic_DNA"/>
</dbReference>
<dbReference type="InterPro" id="IPR027417">
    <property type="entry name" value="P-loop_NTPase"/>
</dbReference>
<dbReference type="InterPro" id="IPR001650">
    <property type="entry name" value="Helicase_C-like"/>
</dbReference>
<proteinExistence type="predicted"/>
<dbReference type="PROSITE" id="PS51194">
    <property type="entry name" value="HELICASE_CTER"/>
    <property type="match status" value="1"/>
</dbReference>
<dbReference type="InterPro" id="IPR006935">
    <property type="entry name" value="Helicase/UvrB_N"/>
</dbReference>
<keyword evidence="1" id="KW-0547">Nucleotide-binding</keyword>